<protein>
    <submittedName>
        <fullName evidence="1">Uncharacterized protein</fullName>
    </submittedName>
</protein>
<name>A0A975BXC9_9BACT</name>
<gene>
    <name evidence="1" type="ORF">dnm_089820</name>
</gene>
<dbReference type="Proteomes" id="UP000663722">
    <property type="component" value="Chromosome"/>
</dbReference>
<reference evidence="1" key="1">
    <citation type="journal article" date="2021" name="Microb. Physiol.">
        <title>Proteogenomic Insights into the Physiology of Marine, Sulfate-Reducing, Filamentous Desulfonema limicola and Desulfonema magnum.</title>
        <authorList>
            <person name="Schnaars V."/>
            <person name="Wohlbrand L."/>
            <person name="Scheve S."/>
            <person name="Hinrichs C."/>
            <person name="Reinhardt R."/>
            <person name="Rabus R."/>
        </authorList>
    </citation>
    <scope>NUCLEOTIDE SEQUENCE</scope>
    <source>
        <strain evidence="1">4be13</strain>
    </source>
</reference>
<dbReference type="KEGG" id="dmm:dnm_089820"/>
<evidence type="ECO:0000313" key="2">
    <source>
        <dbReference type="Proteomes" id="UP000663722"/>
    </source>
</evidence>
<keyword evidence="2" id="KW-1185">Reference proteome</keyword>
<proteinExistence type="predicted"/>
<organism evidence="1 2">
    <name type="scientific">Desulfonema magnum</name>
    <dbReference type="NCBI Taxonomy" id="45655"/>
    <lineage>
        <taxon>Bacteria</taxon>
        <taxon>Pseudomonadati</taxon>
        <taxon>Thermodesulfobacteriota</taxon>
        <taxon>Desulfobacteria</taxon>
        <taxon>Desulfobacterales</taxon>
        <taxon>Desulfococcaceae</taxon>
        <taxon>Desulfonema</taxon>
    </lineage>
</organism>
<sequence>MLIADVQDCPVIPTKGGIPLLFKDSCFRRNDRSESLNIG</sequence>
<evidence type="ECO:0000313" key="1">
    <source>
        <dbReference type="EMBL" id="QTA92889.1"/>
    </source>
</evidence>
<dbReference type="EMBL" id="CP061800">
    <property type="protein sequence ID" value="QTA92889.1"/>
    <property type="molecule type" value="Genomic_DNA"/>
</dbReference>
<dbReference type="AlphaFoldDB" id="A0A975BXC9"/>
<accession>A0A975BXC9</accession>